<keyword evidence="2" id="KW-1185">Reference proteome</keyword>
<dbReference type="OrthoDB" id="6385145at2"/>
<evidence type="ECO:0000313" key="1">
    <source>
        <dbReference type="EMBL" id="RPJ66780.1"/>
    </source>
</evidence>
<dbReference type="AlphaFoldDB" id="A0A3N5Y0W2"/>
<proteinExistence type="predicted"/>
<dbReference type="InterPro" id="IPR027056">
    <property type="entry name" value="Gluconate_2DH_su3"/>
</dbReference>
<organism evidence="1 2">
    <name type="scientific">Alteromonas sediminis</name>
    <dbReference type="NCBI Taxonomy" id="2259342"/>
    <lineage>
        <taxon>Bacteria</taxon>
        <taxon>Pseudomonadati</taxon>
        <taxon>Pseudomonadota</taxon>
        <taxon>Gammaproteobacteria</taxon>
        <taxon>Alteromonadales</taxon>
        <taxon>Alteromonadaceae</taxon>
        <taxon>Alteromonas/Salinimonas group</taxon>
        <taxon>Alteromonas</taxon>
    </lineage>
</organism>
<dbReference type="EMBL" id="RPOK01000003">
    <property type="protein sequence ID" value="RPJ66780.1"/>
    <property type="molecule type" value="Genomic_DNA"/>
</dbReference>
<gene>
    <name evidence="1" type="ORF">DRW07_11940</name>
</gene>
<accession>A0A3N5Y0W2</accession>
<dbReference type="InterPro" id="IPR006311">
    <property type="entry name" value="TAT_signal"/>
</dbReference>
<reference evidence="1 2" key="1">
    <citation type="submission" date="2018-11" db="EMBL/GenBank/DDBJ databases">
        <authorList>
            <person name="Ye M.-Q."/>
            <person name="Du Z.-J."/>
        </authorList>
    </citation>
    <scope>NUCLEOTIDE SEQUENCE [LARGE SCALE GENOMIC DNA]</scope>
    <source>
        <strain evidence="1 2">U0105</strain>
    </source>
</reference>
<protein>
    <submittedName>
        <fullName evidence="1">Gluconate 2-dehydrogenase subunit 3 family protein</fullName>
    </submittedName>
</protein>
<dbReference type="Pfam" id="PF13618">
    <property type="entry name" value="Gluconate_2-dh3"/>
    <property type="match status" value="1"/>
</dbReference>
<sequence length="202" mass="22070">MNNQKALSRRELLRHCKDAAIAATAVSWLSTQHIASAFAYTPKQGGEVTGKGKLLSFSQLKALQAIAQTILPATDTPGAGDLDCHGFVDHQLFTCHTEDQQGAVKEILTEIQRISVNQGSSSFELLNEQQRYDLLSGIEAKQGYSDTQRSQFKFLKELVVFGYFTSQVGATQALNYQAVPGGYKGSIPADENTKSWGSLMSY</sequence>
<name>A0A3N5Y0W2_9ALTE</name>
<dbReference type="PROSITE" id="PS51318">
    <property type="entry name" value="TAT"/>
    <property type="match status" value="1"/>
</dbReference>
<dbReference type="RefSeq" id="WP_124028136.1">
    <property type="nucleotide sequence ID" value="NZ_JBHRSN010000006.1"/>
</dbReference>
<comment type="caution">
    <text evidence="1">The sequence shown here is derived from an EMBL/GenBank/DDBJ whole genome shotgun (WGS) entry which is preliminary data.</text>
</comment>
<dbReference type="Proteomes" id="UP000275281">
    <property type="component" value="Unassembled WGS sequence"/>
</dbReference>
<evidence type="ECO:0000313" key="2">
    <source>
        <dbReference type="Proteomes" id="UP000275281"/>
    </source>
</evidence>